<keyword evidence="4" id="KW-1185">Reference proteome</keyword>
<protein>
    <submittedName>
        <fullName evidence="3">Troponin C, skeletal muscle</fullName>
    </submittedName>
</protein>
<dbReference type="EMBL" id="AZIM01006604">
    <property type="protein sequence ID" value="ETE58532.1"/>
    <property type="molecule type" value="Genomic_DNA"/>
</dbReference>
<dbReference type="SUPFAM" id="SSF47473">
    <property type="entry name" value="EF-hand"/>
    <property type="match status" value="1"/>
</dbReference>
<evidence type="ECO:0000259" key="2">
    <source>
        <dbReference type="PROSITE" id="PS50222"/>
    </source>
</evidence>
<comment type="caution">
    <text evidence="3">The sequence shown here is derived from an EMBL/GenBank/DDBJ whole genome shotgun (WGS) entry which is preliminary data.</text>
</comment>
<proteinExistence type="predicted"/>
<feature type="non-terminal residue" evidence="3">
    <location>
        <position position="218"/>
    </location>
</feature>
<feature type="domain" description="EF-hand" evidence="2">
    <location>
        <begin position="23"/>
        <end position="42"/>
    </location>
</feature>
<dbReference type="GO" id="GO:0005509">
    <property type="term" value="F:calcium ion binding"/>
    <property type="evidence" value="ECO:0007669"/>
    <property type="project" value="InterPro"/>
</dbReference>
<reference evidence="3 4" key="1">
    <citation type="journal article" date="2013" name="Proc. Natl. Acad. Sci. U.S.A.">
        <title>The king cobra genome reveals dynamic gene evolution and adaptation in the snake venom system.</title>
        <authorList>
            <person name="Vonk F.J."/>
            <person name="Casewell N.R."/>
            <person name="Henkel C.V."/>
            <person name="Heimberg A.M."/>
            <person name="Jansen H.J."/>
            <person name="McCleary R.J."/>
            <person name="Kerkkamp H.M."/>
            <person name="Vos R.A."/>
            <person name="Guerreiro I."/>
            <person name="Calvete J.J."/>
            <person name="Wuster W."/>
            <person name="Woods A.E."/>
            <person name="Logan J.M."/>
            <person name="Harrison R.A."/>
            <person name="Castoe T.A."/>
            <person name="de Koning A.P."/>
            <person name="Pollock D.D."/>
            <person name="Yandell M."/>
            <person name="Calderon D."/>
            <person name="Renjifo C."/>
            <person name="Currier R.B."/>
            <person name="Salgado D."/>
            <person name="Pla D."/>
            <person name="Sanz L."/>
            <person name="Hyder A.S."/>
            <person name="Ribeiro J.M."/>
            <person name="Arntzen J.W."/>
            <person name="van den Thillart G.E."/>
            <person name="Boetzer M."/>
            <person name="Pirovano W."/>
            <person name="Dirks R.P."/>
            <person name="Spaink H.P."/>
            <person name="Duboule D."/>
            <person name="McGlinn E."/>
            <person name="Kini R.M."/>
            <person name="Richardson M.K."/>
        </authorList>
    </citation>
    <scope>NUCLEOTIDE SEQUENCE</scope>
    <source>
        <tissue evidence="3">Blood</tissue>
    </source>
</reference>
<organism evidence="3 4">
    <name type="scientific">Ophiophagus hannah</name>
    <name type="common">King cobra</name>
    <name type="synonym">Naja hannah</name>
    <dbReference type="NCBI Taxonomy" id="8665"/>
    <lineage>
        <taxon>Eukaryota</taxon>
        <taxon>Metazoa</taxon>
        <taxon>Chordata</taxon>
        <taxon>Craniata</taxon>
        <taxon>Vertebrata</taxon>
        <taxon>Euteleostomi</taxon>
        <taxon>Lepidosauria</taxon>
        <taxon>Squamata</taxon>
        <taxon>Bifurcata</taxon>
        <taxon>Unidentata</taxon>
        <taxon>Episquamata</taxon>
        <taxon>Toxicofera</taxon>
        <taxon>Serpentes</taxon>
        <taxon>Colubroidea</taxon>
        <taxon>Elapidae</taxon>
        <taxon>Elapinae</taxon>
        <taxon>Ophiophagus</taxon>
    </lineage>
</organism>
<dbReference type="Gene3D" id="1.10.238.10">
    <property type="entry name" value="EF-hand"/>
    <property type="match status" value="1"/>
</dbReference>
<dbReference type="InterPro" id="IPR011992">
    <property type="entry name" value="EF-hand-dom_pair"/>
</dbReference>
<evidence type="ECO:0000313" key="3">
    <source>
        <dbReference type="EMBL" id="ETE58532.1"/>
    </source>
</evidence>
<evidence type="ECO:0000256" key="1">
    <source>
        <dbReference type="SAM" id="MobiDB-lite"/>
    </source>
</evidence>
<feature type="compositionally biased region" description="Polar residues" evidence="1">
    <location>
        <begin position="199"/>
        <end position="208"/>
    </location>
</feature>
<dbReference type="InterPro" id="IPR002048">
    <property type="entry name" value="EF_hand_dom"/>
</dbReference>
<feature type="non-terminal residue" evidence="3">
    <location>
        <position position="1"/>
    </location>
</feature>
<evidence type="ECO:0000313" key="4">
    <source>
        <dbReference type="Proteomes" id="UP000018936"/>
    </source>
</evidence>
<accession>V8NAF6</accession>
<dbReference type="PROSITE" id="PS50222">
    <property type="entry name" value="EF_HAND_2"/>
    <property type="match status" value="1"/>
</dbReference>
<feature type="region of interest" description="Disordered" evidence="1">
    <location>
        <begin position="191"/>
        <end position="218"/>
    </location>
</feature>
<name>V8NAF6_OPHHA</name>
<gene>
    <name evidence="3" type="primary">TNNC2</name>
    <name evidence="3" type="ORF">L345_15747</name>
</gene>
<sequence>GWGDPPTSPDSGLGLLPPPLHAGSGTIDFEEFLVMMVRQMKEDAKGKSEEELAECFRIFDRSAGTGGGDCWGGQSGLVREQGGWILCNFLSNSKWQIHLRIRLLVPKVLFFFKRQLDFLVFPSLKTFRFSSKKRLQLWLDGAEGKDLYEAHGGLQMVPGNAFPGKKRQTTGITGTTQATLRTQVNLQVLQRPSKKDTNDQLSARSINPSLPRHPVRAE</sequence>
<dbReference type="AlphaFoldDB" id="V8NAF6"/>
<dbReference type="Proteomes" id="UP000018936">
    <property type="component" value="Unassembled WGS sequence"/>
</dbReference>